<evidence type="ECO:0000313" key="2">
    <source>
        <dbReference type="Proteomes" id="UP001062846"/>
    </source>
</evidence>
<evidence type="ECO:0000313" key="1">
    <source>
        <dbReference type="EMBL" id="KAI8532010.1"/>
    </source>
</evidence>
<proteinExistence type="predicted"/>
<gene>
    <name evidence="1" type="ORF">RHMOL_Rhmol11G0179700</name>
</gene>
<dbReference type="EMBL" id="CM046398">
    <property type="protein sequence ID" value="KAI8532010.1"/>
    <property type="molecule type" value="Genomic_DNA"/>
</dbReference>
<protein>
    <submittedName>
        <fullName evidence="1">Uncharacterized protein</fullName>
    </submittedName>
</protein>
<organism evidence="1 2">
    <name type="scientific">Rhododendron molle</name>
    <name type="common">Chinese azalea</name>
    <name type="synonym">Azalea mollis</name>
    <dbReference type="NCBI Taxonomy" id="49168"/>
    <lineage>
        <taxon>Eukaryota</taxon>
        <taxon>Viridiplantae</taxon>
        <taxon>Streptophyta</taxon>
        <taxon>Embryophyta</taxon>
        <taxon>Tracheophyta</taxon>
        <taxon>Spermatophyta</taxon>
        <taxon>Magnoliopsida</taxon>
        <taxon>eudicotyledons</taxon>
        <taxon>Gunneridae</taxon>
        <taxon>Pentapetalae</taxon>
        <taxon>asterids</taxon>
        <taxon>Ericales</taxon>
        <taxon>Ericaceae</taxon>
        <taxon>Ericoideae</taxon>
        <taxon>Rhodoreae</taxon>
        <taxon>Rhododendron</taxon>
    </lineage>
</organism>
<comment type="caution">
    <text evidence="1">The sequence shown here is derived from an EMBL/GenBank/DDBJ whole genome shotgun (WGS) entry which is preliminary data.</text>
</comment>
<keyword evidence="2" id="KW-1185">Reference proteome</keyword>
<dbReference type="Proteomes" id="UP001062846">
    <property type="component" value="Chromosome 11"/>
</dbReference>
<sequence>MAVDASSSMSRFTYHAFLSFRGEDTRKNFTDHLYTALVNAGLHTFRDDDEIERGGDIKLELETAIKQSRSSVVVLSKDYASSGWCLDELVMIVERKRNCGHIIFPVFYDVELSCVRKQTGSVGEAFDGHDKRYKAETDETKKQYLREKMKGWRAALREVADLGGFVLENQADRAFSGQRIGIWRLIAEFQVVEQVSKSWFKAQNDCIASNGVISSSFLSS</sequence>
<reference evidence="1" key="1">
    <citation type="submission" date="2022-02" db="EMBL/GenBank/DDBJ databases">
        <title>Plant Genome Project.</title>
        <authorList>
            <person name="Zhang R.-G."/>
        </authorList>
    </citation>
    <scope>NUCLEOTIDE SEQUENCE</scope>
    <source>
        <strain evidence="1">AT1</strain>
    </source>
</reference>
<name>A0ACC0LTL8_RHOML</name>
<accession>A0ACC0LTL8</accession>